<dbReference type="CTD" id="8233256"/>
<accession>E0VYQ0</accession>
<keyword evidence="5" id="KW-1185">Reference proteome</keyword>
<dbReference type="InParanoid" id="E0VYQ0"/>
<sequence>IPPTPPRPPLAFDIPADDEESIIKKHPPKKIKKLQKNENLTKTLTHEELNAKLQEAEMRRREFLNQRIQSAQIKNNQYRQLARGDVISQK</sequence>
<reference evidence="3" key="2">
    <citation type="submission" date="2007-04" db="EMBL/GenBank/DDBJ databases">
        <title>The genome of the human body louse.</title>
        <authorList>
            <consortium name="The Human Body Louse Genome Consortium"/>
            <person name="Kirkness E."/>
            <person name="Walenz B."/>
            <person name="Hass B."/>
            <person name="Bruggner R."/>
            <person name="Strausberg R."/>
        </authorList>
    </citation>
    <scope>NUCLEOTIDE SEQUENCE</scope>
    <source>
        <strain evidence="3">USDA</strain>
    </source>
</reference>
<dbReference type="eggNOG" id="ENOG502TBA9">
    <property type="taxonomic scope" value="Eukaryota"/>
</dbReference>
<dbReference type="EnsemblMetazoa" id="PHUM516590-RA">
    <property type="protein sequence ID" value="PHUM516590-PA"/>
    <property type="gene ID" value="PHUM516590"/>
</dbReference>
<dbReference type="KEGG" id="phu:Phum_PHUM516590"/>
<dbReference type="STRING" id="121224.E0VYQ0"/>
<dbReference type="GeneID" id="8233256"/>
<feature type="region of interest" description="Disordered" evidence="2">
    <location>
        <begin position="1"/>
        <end position="27"/>
    </location>
</feature>
<evidence type="ECO:0000313" key="4">
    <source>
        <dbReference type="EnsemblMetazoa" id="PHUM516590-PA"/>
    </source>
</evidence>
<dbReference type="Proteomes" id="UP000009046">
    <property type="component" value="Unassembled WGS sequence"/>
</dbReference>
<feature type="coiled-coil region" evidence="1">
    <location>
        <begin position="37"/>
        <end position="81"/>
    </location>
</feature>
<reference evidence="4" key="3">
    <citation type="submission" date="2021-02" db="UniProtKB">
        <authorList>
            <consortium name="EnsemblMetazoa"/>
        </authorList>
    </citation>
    <scope>IDENTIFICATION</scope>
    <source>
        <strain evidence="4">USDA</strain>
    </source>
</reference>
<organism>
    <name type="scientific">Pediculus humanus subsp. corporis</name>
    <name type="common">Body louse</name>
    <dbReference type="NCBI Taxonomy" id="121224"/>
    <lineage>
        <taxon>Eukaryota</taxon>
        <taxon>Metazoa</taxon>
        <taxon>Ecdysozoa</taxon>
        <taxon>Arthropoda</taxon>
        <taxon>Hexapoda</taxon>
        <taxon>Insecta</taxon>
        <taxon>Pterygota</taxon>
        <taxon>Neoptera</taxon>
        <taxon>Paraneoptera</taxon>
        <taxon>Psocodea</taxon>
        <taxon>Troctomorpha</taxon>
        <taxon>Phthiraptera</taxon>
        <taxon>Anoplura</taxon>
        <taxon>Pediculidae</taxon>
        <taxon>Pediculus</taxon>
    </lineage>
</organism>
<dbReference type="HOGENOM" id="CLU_2447024_0_0_1"/>
<proteinExistence type="predicted"/>
<dbReference type="RefSeq" id="XP_002431244.1">
    <property type="nucleotide sequence ID" value="XM_002431199.1"/>
</dbReference>
<dbReference type="OrthoDB" id="6344011at2759"/>
<dbReference type="EMBL" id="DS235846">
    <property type="protein sequence ID" value="EEB18506.1"/>
    <property type="molecule type" value="Genomic_DNA"/>
</dbReference>
<protein>
    <submittedName>
        <fullName evidence="3 4">Uncharacterized protein</fullName>
    </submittedName>
</protein>
<feature type="non-terminal residue" evidence="3">
    <location>
        <position position="1"/>
    </location>
</feature>
<evidence type="ECO:0000313" key="3">
    <source>
        <dbReference type="EMBL" id="EEB18506.1"/>
    </source>
</evidence>
<evidence type="ECO:0000313" key="5">
    <source>
        <dbReference type="Proteomes" id="UP000009046"/>
    </source>
</evidence>
<dbReference type="EMBL" id="AAZO01006280">
    <property type="status" value="NOT_ANNOTATED_CDS"/>
    <property type="molecule type" value="Genomic_DNA"/>
</dbReference>
<keyword evidence="1" id="KW-0175">Coiled coil</keyword>
<name>E0VYQ0_PEDHC</name>
<evidence type="ECO:0000256" key="1">
    <source>
        <dbReference type="SAM" id="Coils"/>
    </source>
</evidence>
<dbReference type="AlphaFoldDB" id="E0VYQ0"/>
<reference evidence="3" key="1">
    <citation type="submission" date="2007-04" db="EMBL/GenBank/DDBJ databases">
        <title>Annotation of Pediculus humanus corporis strain USDA.</title>
        <authorList>
            <person name="Kirkness E."/>
            <person name="Hannick L."/>
            <person name="Hass B."/>
            <person name="Bruggner R."/>
            <person name="Lawson D."/>
            <person name="Bidwell S."/>
            <person name="Joardar V."/>
            <person name="Caler E."/>
            <person name="Walenz B."/>
            <person name="Inman J."/>
            <person name="Schobel S."/>
            <person name="Galinsky K."/>
            <person name="Amedeo P."/>
            <person name="Strausberg R."/>
        </authorList>
    </citation>
    <scope>NUCLEOTIDE SEQUENCE</scope>
    <source>
        <strain evidence="3">USDA</strain>
    </source>
</reference>
<evidence type="ECO:0000256" key="2">
    <source>
        <dbReference type="SAM" id="MobiDB-lite"/>
    </source>
</evidence>
<gene>
    <name evidence="4" type="primary">8233256</name>
    <name evidence="3" type="ORF">Phum_PHUM516590</name>
</gene>
<dbReference type="VEuPathDB" id="VectorBase:PHUM516590"/>
<feature type="non-terminal residue" evidence="3">
    <location>
        <position position="90"/>
    </location>
</feature>